<dbReference type="Proteomes" id="UP000664654">
    <property type="component" value="Unassembled WGS sequence"/>
</dbReference>
<gene>
    <name evidence="1" type="ORF">J0A66_08870</name>
</gene>
<evidence type="ECO:0000313" key="1">
    <source>
        <dbReference type="EMBL" id="MBN7825331.1"/>
    </source>
</evidence>
<accession>A0A939IRB5</accession>
<evidence type="ECO:0000313" key="2">
    <source>
        <dbReference type="Proteomes" id="UP000664654"/>
    </source>
</evidence>
<sequence>MNPFRALYRALLRRKFRSRGLAIIQAIPRIQFDSVIETCLQEGWEKGRLYEGTDSWRKDGRLSLRKGTSTLEFERNEDQGQITGPRPAIEGLARRYDLAFFNEPQY</sequence>
<reference evidence="1" key="1">
    <citation type="submission" date="2021-03" db="EMBL/GenBank/DDBJ databases">
        <title>novel species isolated from a fishpond in China.</title>
        <authorList>
            <person name="Lu H."/>
            <person name="Cai Z."/>
        </authorList>
    </citation>
    <scope>NUCLEOTIDE SEQUENCE</scope>
    <source>
        <strain evidence="1">JCM 30855</strain>
    </source>
</reference>
<keyword evidence="2" id="KW-1185">Reference proteome</keyword>
<dbReference type="EMBL" id="JAFKCV010000004">
    <property type="protein sequence ID" value="MBN7825331.1"/>
    <property type="molecule type" value="Genomic_DNA"/>
</dbReference>
<proteinExistence type="predicted"/>
<dbReference type="AlphaFoldDB" id="A0A939IRB5"/>
<protein>
    <submittedName>
        <fullName evidence="1">Uncharacterized protein</fullName>
    </submittedName>
</protein>
<dbReference type="RefSeq" id="WP_206573442.1">
    <property type="nucleotide sequence ID" value="NZ_JAFKCV010000004.1"/>
</dbReference>
<name>A0A939IRB5_9ALTE</name>
<organism evidence="1 2">
    <name type="scientific">Bowmanella dokdonensis</name>
    <dbReference type="NCBI Taxonomy" id="751969"/>
    <lineage>
        <taxon>Bacteria</taxon>
        <taxon>Pseudomonadati</taxon>
        <taxon>Pseudomonadota</taxon>
        <taxon>Gammaproteobacteria</taxon>
        <taxon>Alteromonadales</taxon>
        <taxon>Alteromonadaceae</taxon>
        <taxon>Bowmanella</taxon>
    </lineage>
</organism>
<comment type="caution">
    <text evidence="1">The sequence shown here is derived from an EMBL/GenBank/DDBJ whole genome shotgun (WGS) entry which is preliminary data.</text>
</comment>